<evidence type="ECO:0000256" key="1">
    <source>
        <dbReference type="ARBA" id="ARBA00022649"/>
    </source>
</evidence>
<dbReference type="KEGG" id="naci:NUH88_21095"/>
<evidence type="ECO:0000313" key="3">
    <source>
        <dbReference type="Proteomes" id="UP001060336"/>
    </source>
</evidence>
<dbReference type="Proteomes" id="UP001060336">
    <property type="component" value="Chromosome"/>
</dbReference>
<protein>
    <submittedName>
        <fullName evidence="2">Type II toxin-antitoxin system CcdA family antitoxin</fullName>
    </submittedName>
</protein>
<keyword evidence="1" id="KW-1277">Toxin-antitoxin system</keyword>
<gene>
    <name evidence="2" type="ORF">NUH88_21095</name>
</gene>
<dbReference type="RefSeq" id="WP_257768757.1">
    <property type="nucleotide sequence ID" value="NZ_CP102480.1"/>
</dbReference>
<dbReference type="AlphaFoldDB" id="A0A9J7AR73"/>
<dbReference type="InterPro" id="IPR009956">
    <property type="entry name" value="Post-segregation_anti-tox_CcdA"/>
</dbReference>
<reference evidence="2" key="1">
    <citation type="submission" date="2022-08" db="EMBL/GenBank/DDBJ databases">
        <title>Nisaea acidiphila sp. nov., isolated from a marine algal debris and emended description of the genus Nisaea Urios et al. 2008.</title>
        <authorList>
            <person name="Kwon K."/>
        </authorList>
    </citation>
    <scope>NUCLEOTIDE SEQUENCE</scope>
    <source>
        <strain evidence="2">MEBiC11861</strain>
    </source>
</reference>
<name>A0A9J7AR73_9PROT</name>
<sequence length="78" mass="8542">MASRSAARKPTNLSLDPVLLTEARAYGVNLSQAAESGLRRAVNEAKAAKWKEENTEALEASNNWVETHGLPLAKHRPF</sequence>
<dbReference type="Pfam" id="PF07362">
    <property type="entry name" value="CcdA"/>
    <property type="match status" value="1"/>
</dbReference>
<dbReference type="EMBL" id="CP102480">
    <property type="protein sequence ID" value="UUX49872.1"/>
    <property type="molecule type" value="Genomic_DNA"/>
</dbReference>
<organism evidence="2 3">
    <name type="scientific">Nisaea acidiphila</name>
    <dbReference type="NCBI Taxonomy" id="1862145"/>
    <lineage>
        <taxon>Bacteria</taxon>
        <taxon>Pseudomonadati</taxon>
        <taxon>Pseudomonadota</taxon>
        <taxon>Alphaproteobacteria</taxon>
        <taxon>Rhodospirillales</taxon>
        <taxon>Thalassobaculaceae</taxon>
        <taxon>Nisaea</taxon>
    </lineage>
</organism>
<accession>A0A9J7AR73</accession>
<keyword evidence="3" id="KW-1185">Reference proteome</keyword>
<proteinExistence type="predicted"/>
<evidence type="ECO:0000313" key="2">
    <source>
        <dbReference type="EMBL" id="UUX49872.1"/>
    </source>
</evidence>